<protein>
    <submittedName>
        <fullName evidence="2">GPO family capsid scaffolding protein</fullName>
    </submittedName>
</protein>
<dbReference type="STRING" id="657387.BH688_07765"/>
<dbReference type="Proteomes" id="UP000322553">
    <property type="component" value="Chromosome"/>
</dbReference>
<gene>
    <name evidence="2" type="ORF">FY550_14455</name>
</gene>
<evidence type="ECO:0000313" key="3">
    <source>
        <dbReference type="Proteomes" id="UP000322553"/>
    </source>
</evidence>
<keyword evidence="3" id="KW-1185">Reference proteome</keyword>
<dbReference type="AlphaFoldDB" id="A0A1S1NVR7"/>
<evidence type="ECO:0000256" key="1">
    <source>
        <dbReference type="SAM" id="MobiDB-lite"/>
    </source>
</evidence>
<proteinExistence type="predicted"/>
<dbReference type="OrthoDB" id="5625143at2"/>
<feature type="compositionally biased region" description="Polar residues" evidence="1">
    <location>
        <begin position="259"/>
        <end position="272"/>
    </location>
</feature>
<dbReference type="InterPro" id="IPR009228">
    <property type="entry name" value="Capsid_scaffold_GpO"/>
</dbReference>
<sequence length="272" mass="30136">MKWFRIATEGATTDGRKITSQWLEQMAKNFDPEKYGCRVNLEHIRGVLPDSPFKAYGDVTALKTEKNSDGKVQLLAQINPTDELKALNDKRQKIYTSMEVDPEFADTGEAYLVGLAVTDSPASLGTQMLQFSAGAGDASPLAGRKQRAENLFSAAVETELDFSEGDPEPDKRPSLLDSVKALFKKHDAKTREGFAAFKGDLEQTLGVIVERYGALETELEKRPTIEEHSELKQAHDQLKARFDELYAQLDNSPRHHSRTPATGSDGTIETDC</sequence>
<dbReference type="KEGG" id="kuy:FY550_14455"/>
<accession>A0A1S1NVR7</accession>
<dbReference type="EMBL" id="CP043420">
    <property type="protein sequence ID" value="QEL12215.1"/>
    <property type="molecule type" value="Genomic_DNA"/>
</dbReference>
<organism evidence="2 3">
    <name type="scientific">Kushneria phosphatilytica</name>
    <dbReference type="NCBI Taxonomy" id="657387"/>
    <lineage>
        <taxon>Bacteria</taxon>
        <taxon>Pseudomonadati</taxon>
        <taxon>Pseudomonadota</taxon>
        <taxon>Gammaproteobacteria</taxon>
        <taxon>Oceanospirillales</taxon>
        <taxon>Halomonadaceae</taxon>
        <taxon>Kushneria</taxon>
    </lineage>
</organism>
<evidence type="ECO:0000313" key="2">
    <source>
        <dbReference type="EMBL" id="QEL12215.1"/>
    </source>
</evidence>
<dbReference type="RefSeq" id="WP_070978100.1">
    <property type="nucleotide sequence ID" value="NZ_CP043420.1"/>
</dbReference>
<feature type="region of interest" description="Disordered" evidence="1">
    <location>
        <begin position="249"/>
        <end position="272"/>
    </location>
</feature>
<reference evidence="2 3" key="1">
    <citation type="submission" date="2019-08" db="EMBL/GenBank/DDBJ databases">
        <title>Complete genome sequence of Kushneria sp. YCWA18, a halophilic phosphate-solubilizing bacterium isolated from Daqiao saltern in China.</title>
        <authorList>
            <person name="Du G.-X."/>
            <person name="Qu L.-Y."/>
        </authorList>
    </citation>
    <scope>NUCLEOTIDE SEQUENCE [LARGE SCALE GENOMIC DNA]</scope>
    <source>
        <strain evidence="2 3">YCWA18</strain>
    </source>
</reference>
<name>A0A1S1NVR7_9GAMM</name>
<dbReference type="Pfam" id="PF05929">
    <property type="entry name" value="Phage_GPO"/>
    <property type="match status" value="1"/>
</dbReference>